<dbReference type="InterPro" id="IPR052945">
    <property type="entry name" value="Mitotic_Regulator"/>
</dbReference>
<comment type="caution">
    <text evidence="1">The sequence shown here is derived from an EMBL/GenBank/DDBJ whole genome shotgun (WGS) entry which is preliminary data.</text>
</comment>
<dbReference type="Gene3D" id="1.25.40.10">
    <property type="entry name" value="Tetratricopeptide repeat domain"/>
    <property type="match status" value="1"/>
</dbReference>
<evidence type="ECO:0000313" key="1">
    <source>
        <dbReference type="EMBL" id="KDM89956.1"/>
    </source>
</evidence>
<dbReference type="STRING" id="1654360.EA58_19625"/>
<dbReference type="PANTHER" id="PTHR43628">
    <property type="entry name" value="ACTIVATOR OF C KINASE PROTEIN 1-RELATED"/>
    <property type="match status" value="1"/>
</dbReference>
<evidence type="ECO:0000313" key="2">
    <source>
        <dbReference type="Proteomes" id="UP000027192"/>
    </source>
</evidence>
<dbReference type="Proteomes" id="UP000027192">
    <property type="component" value="Unassembled WGS sequence"/>
</dbReference>
<dbReference type="InterPro" id="IPR011990">
    <property type="entry name" value="TPR-like_helical_dom_sf"/>
</dbReference>
<accession>A0A066RLE1</accession>
<dbReference type="RefSeq" id="WP_036756471.1">
    <property type="nucleotide sequence ID" value="NZ_JAGSGC010000004.1"/>
</dbReference>
<name>A0A066RLE1_9GAMM</name>
<dbReference type="OrthoDB" id="9792653at2"/>
<dbReference type="PANTHER" id="PTHR43628:SF1">
    <property type="entry name" value="CHITIN SYNTHASE REGULATORY FACTOR 2-RELATED"/>
    <property type="match status" value="1"/>
</dbReference>
<dbReference type="EMBL" id="JMIB01000039">
    <property type="protein sequence ID" value="KDM89956.1"/>
    <property type="molecule type" value="Genomic_DNA"/>
</dbReference>
<dbReference type="Pfam" id="PF08238">
    <property type="entry name" value="Sel1"/>
    <property type="match status" value="3"/>
</dbReference>
<dbReference type="AlphaFoldDB" id="A0A066RLE1"/>
<keyword evidence="2" id="KW-1185">Reference proteome</keyword>
<sequence>MEKYCNSYLDEIIEAKQIRNPKEAQAKIDGLVKKIRDDAKANMKEAIVAYCYLQISGYKVEKNDVAGRERLSKMITKQRCPEAMYFVATAYFYGDMGYPEDKSKSEQWFRDIAINQEFEISDRKRSSAARYVAHFYKEGKVVSQDLSEAARFYEIACHFGCEESSLMLGIICLNGAEGVFGTIFEKDPSRGLTLLHALAEKGNNRAIEEVVKYHLAEAISWCKLTTNRTELIGASTEALEGIEWMIR</sequence>
<evidence type="ECO:0008006" key="3">
    <source>
        <dbReference type="Google" id="ProtNLM"/>
    </source>
</evidence>
<organism evidence="1 2">
    <name type="scientific">Photobacterium galatheae</name>
    <dbReference type="NCBI Taxonomy" id="1654360"/>
    <lineage>
        <taxon>Bacteria</taxon>
        <taxon>Pseudomonadati</taxon>
        <taxon>Pseudomonadota</taxon>
        <taxon>Gammaproteobacteria</taxon>
        <taxon>Vibrionales</taxon>
        <taxon>Vibrionaceae</taxon>
        <taxon>Photobacterium</taxon>
    </lineage>
</organism>
<reference evidence="1 2" key="1">
    <citation type="submission" date="2014-04" db="EMBL/GenBank/DDBJ databases">
        <title>Draft genome sequence of Photobacterium halotolerans S2753: a solonamide, ngercheumicin and holomycin producer.</title>
        <authorList>
            <person name="Machado H.R."/>
            <person name="Gram L."/>
        </authorList>
    </citation>
    <scope>NUCLEOTIDE SEQUENCE [LARGE SCALE GENOMIC DNA]</scope>
    <source>
        <strain evidence="1 2">S2753</strain>
    </source>
</reference>
<dbReference type="InterPro" id="IPR006597">
    <property type="entry name" value="Sel1-like"/>
</dbReference>
<protein>
    <recommendedName>
        <fullName evidence="3">Sel1 repeat protein</fullName>
    </recommendedName>
</protein>
<dbReference type="SUPFAM" id="SSF81901">
    <property type="entry name" value="HCP-like"/>
    <property type="match status" value="1"/>
</dbReference>
<dbReference type="SMART" id="SM00671">
    <property type="entry name" value="SEL1"/>
    <property type="match status" value="3"/>
</dbReference>
<gene>
    <name evidence="1" type="ORF">EA58_19625</name>
</gene>
<proteinExistence type="predicted"/>